<keyword evidence="12" id="KW-1185">Reference proteome</keyword>
<feature type="compositionally biased region" description="Polar residues" evidence="9">
    <location>
        <begin position="92"/>
        <end position="110"/>
    </location>
</feature>
<dbReference type="Gene3D" id="3.40.50.10960">
    <property type="match status" value="1"/>
</dbReference>
<sequence>MLMDENNNNQKKGKVSCIDEYTSQSNVSKDNEDLELFRRNKKLRNRKRRRYGSKTENDDIETQSSFSNNEEHQIKYSFEIEGKRETKDNLTEENNISTNTNQHYDNLSLDTGNMYQKNQEMNLEQEQNGKPFEENTSESNKTENKESKNESSTKQEQDKKKHLFNKLPFSKNKQHEPLDNDKKSESNGKVTEIKPLTLEEKRALRRKRQKRIQYTIITLLILMIVIFLLYMFTPLSKIVNVNINGNNNVSTSKINKELNVTSHSRMYTFSKNKAINNLKKNPLIKDVEIHKQLPNTLNVKVIEYQIVGLEKNKDKYVPIIEDGKELKNYSDDVSHDGPILDGFKGKKKERMIQALSEMSPKVRSMIAEISYAPEKNKQSRIEIFTKDNLQVIGNITTIANKMQYYPQMSQSLSRDDSGNLKTDGYIDLSVGASFIPYKGSSNVESDSSQDVTKSTQEENQAKEELQNVLNKINKQSNENN</sequence>
<evidence type="ECO:0000256" key="9">
    <source>
        <dbReference type="SAM" id="MobiDB-lite"/>
    </source>
</evidence>
<feature type="compositionally biased region" description="Basic residues" evidence="9">
    <location>
        <begin position="40"/>
        <end position="52"/>
    </location>
</feature>
<evidence type="ECO:0000256" key="2">
    <source>
        <dbReference type="ARBA" id="ARBA00022475"/>
    </source>
</evidence>
<evidence type="ECO:0000313" key="12">
    <source>
        <dbReference type="Proteomes" id="UP000255425"/>
    </source>
</evidence>
<evidence type="ECO:0000256" key="4">
    <source>
        <dbReference type="ARBA" id="ARBA00022692"/>
    </source>
</evidence>
<dbReference type="Pfam" id="PF08478">
    <property type="entry name" value="POTRA_1"/>
    <property type="match status" value="1"/>
</dbReference>
<keyword evidence="5 8" id="KW-1133">Transmembrane helix</keyword>
<keyword evidence="2 8" id="KW-1003">Cell membrane</keyword>
<dbReference type="AlphaFoldDB" id="A0A380H530"/>
<organism evidence="11 12">
    <name type="scientific">Staphylococcus saccharolyticus</name>
    <dbReference type="NCBI Taxonomy" id="33028"/>
    <lineage>
        <taxon>Bacteria</taxon>
        <taxon>Bacillati</taxon>
        <taxon>Bacillota</taxon>
        <taxon>Bacilli</taxon>
        <taxon>Bacillales</taxon>
        <taxon>Staphylococcaceae</taxon>
        <taxon>Staphylococcus</taxon>
    </lineage>
</organism>
<dbReference type="GO" id="GO:0005886">
    <property type="term" value="C:plasma membrane"/>
    <property type="evidence" value="ECO:0007669"/>
    <property type="project" value="UniProtKB-SubCell"/>
</dbReference>
<dbReference type="HAMAP" id="MF_00912">
    <property type="entry name" value="DivIB"/>
    <property type="match status" value="1"/>
</dbReference>
<feature type="compositionally biased region" description="Basic and acidic residues" evidence="9">
    <location>
        <begin position="140"/>
        <end position="159"/>
    </location>
</feature>
<dbReference type="PANTHER" id="PTHR37820">
    <property type="entry name" value="CELL DIVISION PROTEIN DIVIB"/>
    <property type="match status" value="1"/>
</dbReference>
<dbReference type="Pfam" id="PF03799">
    <property type="entry name" value="FtsQ_DivIB_C"/>
    <property type="match status" value="1"/>
</dbReference>
<evidence type="ECO:0000256" key="6">
    <source>
        <dbReference type="ARBA" id="ARBA00023136"/>
    </source>
</evidence>
<feature type="compositionally biased region" description="Basic and acidic residues" evidence="9">
    <location>
        <begin position="173"/>
        <end position="186"/>
    </location>
</feature>
<dbReference type="PROSITE" id="PS51779">
    <property type="entry name" value="POTRA"/>
    <property type="match status" value="1"/>
</dbReference>
<dbReference type="Gene3D" id="3.10.20.310">
    <property type="entry name" value="membrane protein fhac"/>
    <property type="match status" value="1"/>
</dbReference>
<evidence type="ECO:0000256" key="5">
    <source>
        <dbReference type="ARBA" id="ARBA00022989"/>
    </source>
</evidence>
<dbReference type="PANTHER" id="PTHR37820:SF1">
    <property type="entry name" value="CELL DIVISION PROTEIN FTSQ"/>
    <property type="match status" value="1"/>
</dbReference>
<feature type="domain" description="POTRA" evidence="10">
    <location>
        <begin position="236"/>
        <end position="304"/>
    </location>
</feature>
<feature type="compositionally biased region" description="Basic and acidic residues" evidence="9">
    <location>
        <begin position="69"/>
        <end position="90"/>
    </location>
</feature>
<name>A0A380H530_9STAP</name>
<dbReference type="InterPro" id="IPR026580">
    <property type="entry name" value="DivIB"/>
</dbReference>
<feature type="compositionally biased region" description="Polar residues" evidence="9">
    <location>
        <begin position="467"/>
        <end position="480"/>
    </location>
</feature>
<evidence type="ECO:0000259" key="10">
    <source>
        <dbReference type="PROSITE" id="PS51779"/>
    </source>
</evidence>
<dbReference type="InterPro" id="IPR013685">
    <property type="entry name" value="POTRA_FtsQ_type"/>
</dbReference>
<dbReference type="GO" id="GO:0043093">
    <property type="term" value="P:FtsZ-dependent cytokinesis"/>
    <property type="evidence" value="ECO:0007669"/>
    <property type="project" value="UniProtKB-UniRule"/>
</dbReference>
<dbReference type="GO" id="GO:0032153">
    <property type="term" value="C:cell division site"/>
    <property type="evidence" value="ECO:0007669"/>
    <property type="project" value="UniProtKB-UniRule"/>
</dbReference>
<feature type="transmembrane region" description="Helical" evidence="8">
    <location>
        <begin position="212"/>
        <end position="232"/>
    </location>
</feature>
<feature type="region of interest" description="Disordered" evidence="9">
    <location>
        <begin position="438"/>
        <end position="480"/>
    </location>
</feature>
<evidence type="ECO:0000256" key="1">
    <source>
        <dbReference type="ARBA" id="ARBA00004370"/>
    </source>
</evidence>
<comment type="similarity">
    <text evidence="8">Belongs to the FtsQ/DivIB family. DivIB subfamily.</text>
</comment>
<feature type="compositionally biased region" description="Basic and acidic residues" evidence="9">
    <location>
        <begin position="455"/>
        <end position="465"/>
    </location>
</feature>
<dbReference type="InterPro" id="IPR034746">
    <property type="entry name" value="POTRA"/>
</dbReference>
<gene>
    <name evidence="8 11" type="primary">divIB</name>
    <name evidence="11" type="ORF">NCTC11807_01876</name>
</gene>
<evidence type="ECO:0000313" key="11">
    <source>
        <dbReference type="EMBL" id="SUM72382.1"/>
    </source>
</evidence>
<feature type="compositionally biased region" description="Polar residues" evidence="9">
    <location>
        <begin position="439"/>
        <end position="454"/>
    </location>
</feature>
<dbReference type="EMBL" id="UHDZ01000001">
    <property type="protein sequence ID" value="SUM72382.1"/>
    <property type="molecule type" value="Genomic_DNA"/>
</dbReference>
<evidence type="ECO:0000256" key="3">
    <source>
        <dbReference type="ARBA" id="ARBA00022618"/>
    </source>
</evidence>
<protein>
    <recommendedName>
        <fullName evidence="8">Cell division protein DivIB</fullName>
    </recommendedName>
</protein>
<keyword evidence="7 8" id="KW-0131">Cell cycle</keyword>
<reference evidence="11 12" key="1">
    <citation type="submission" date="2018-06" db="EMBL/GenBank/DDBJ databases">
        <authorList>
            <consortium name="Pathogen Informatics"/>
            <person name="Doyle S."/>
        </authorList>
    </citation>
    <scope>NUCLEOTIDE SEQUENCE [LARGE SCALE GENOMIC DNA]</scope>
    <source>
        <strain evidence="11 12">NCTC11807</strain>
    </source>
</reference>
<accession>A0A380H530</accession>
<keyword evidence="6 8" id="KW-0472">Membrane</keyword>
<proteinExistence type="inferred from homology"/>
<dbReference type="InterPro" id="IPR005548">
    <property type="entry name" value="Cell_div_FtsQ/DivIB_C"/>
</dbReference>
<dbReference type="InterPro" id="IPR050487">
    <property type="entry name" value="FtsQ_DivIB"/>
</dbReference>
<feature type="region of interest" description="Disordered" evidence="9">
    <location>
        <begin position="40"/>
        <end position="110"/>
    </location>
</feature>
<keyword evidence="4 8" id="KW-0812">Transmembrane</keyword>
<evidence type="ECO:0000256" key="8">
    <source>
        <dbReference type="HAMAP-Rule" id="MF_00912"/>
    </source>
</evidence>
<keyword evidence="3 8" id="KW-0132">Cell division</keyword>
<dbReference type="Proteomes" id="UP000255425">
    <property type="component" value="Unassembled WGS sequence"/>
</dbReference>
<evidence type="ECO:0000256" key="7">
    <source>
        <dbReference type="ARBA" id="ARBA00023306"/>
    </source>
</evidence>
<comment type="function">
    <text evidence="8">Cell division protein that may be involved in stabilizing or promoting the assembly of the division complex.</text>
</comment>
<feature type="region of interest" description="Disordered" evidence="9">
    <location>
        <begin position="123"/>
        <end position="193"/>
    </location>
</feature>
<comment type="subcellular location">
    <subcellularLocation>
        <location evidence="8">Cell membrane</location>
        <topology evidence="8">Single-pass type II membrane protein</topology>
    </subcellularLocation>
    <subcellularLocation>
        <location evidence="1">Membrane</location>
    </subcellularLocation>
    <text evidence="8">Localizes to the division septum.</text>
</comment>